<evidence type="ECO:0000256" key="3">
    <source>
        <dbReference type="ARBA" id="ARBA00022692"/>
    </source>
</evidence>
<sequence length="232" mass="24583">MASGHTATREKHRREVRVWDLPTRLFHWALVAAVAVAILSAELGVLSIHMFAGETVLILVLFRLVWGVVGSQTARFSDFVKGPGAILDYLRRSRAGGEAAFTLGHNPLGALMVVALLLILLVQASSGLFTSDDILVDGPLVPMVSSATVAALSSVHRLLANGIFVLVGLHVAAVFFYLLVKKDNLIRPMVTGRKSLPGRLATAEPRRAPAALALAILAASAGLVFLVLRAAG</sequence>
<feature type="transmembrane region" description="Helical" evidence="6">
    <location>
        <begin position="46"/>
        <end position="66"/>
    </location>
</feature>
<dbReference type="PANTHER" id="PTHR30485:SF2">
    <property type="entry name" value="BLL0597 PROTEIN"/>
    <property type="match status" value="1"/>
</dbReference>
<comment type="subcellular location">
    <subcellularLocation>
        <location evidence="1">Cell membrane</location>
        <topology evidence="1">Multi-pass membrane protein</topology>
    </subcellularLocation>
</comment>
<dbReference type="Pfam" id="PF01292">
    <property type="entry name" value="Ni_hydr_CYTB"/>
    <property type="match status" value="1"/>
</dbReference>
<dbReference type="GO" id="GO:0020037">
    <property type="term" value="F:heme binding"/>
    <property type="evidence" value="ECO:0007669"/>
    <property type="project" value="TreeGrafter"/>
</dbReference>
<keyword evidence="5 6" id="KW-0472">Membrane</keyword>
<dbReference type="GO" id="GO:0005886">
    <property type="term" value="C:plasma membrane"/>
    <property type="evidence" value="ECO:0007669"/>
    <property type="project" value="UniProtKB-SubCell"/>
</dbReference>
<evidence type="ECO:0000256" key="6">
    <source>
        <dbReference type="SAM" id="Phobius"/>
    </source>
</evidence>
<dbReference type="KEGG" id="ahu:A6A40_11150"/>
<dbReference type="STRING" id="1226968.A6A40_11150"/>
<dbReference type="Proteomes" id="UP000077405">
    <property type="component" value="Chromosome"/>
</dbReference>
<dbReference type="SUPFAM" id="SSF81342">
    <property type="entry name" value="Transmembrane di-heme cytochromes"/>
    <property type="match status" value="1"/>
</dbReference>
<keyword evidence="9" id="KW-1185">Reference proteome</keyword>
<feature type="transmembrane region" description="Helical" evidence="6">
    <location>
        <begin position="99"/>
        <end position="122"/>
    </location>
</feature>
<feature type="domain" description="Cytochrome b561 bacterial/Ni-hydrogenase" evidence="7">
    <location>
        <begin position="18"/>
        <end position="192"/>
    </location>
</feature>
<dbReference type="InterPro" id="IPR051542">
    <property type="entry name" value="Hydrogenase_cytochrome"/>
</dbReference>
<dbReference type="EMBL" id="CP015285">
    <property type="protein sequence ID" value="ANC92413.1"/>
    <property type="molecule type" value="Genomic_DNA"/>
</dbReference>
<name>A0A160JH98_9PROT</name>
<reference evidence="8 9" key="1">
    <citation type="journal article" date="2013" name="Int. J. Syst. Evol. Microbiol.">
        <title>Azospirillum humicireducens sp. nov., a nitrogen-fixing bacterium isolated from a microbial fuel cell.</title>
        <authorList>
            <person name="Zhou S."/>
            <person name="Han L."/>
            <person name="Wang Y."/>
            <person name="Yang G."/>
            <person name="Zhuang L."/>
            <person name="Hu P."/>
        </authorList>
    </citation>
    <scope>NUCLEOTIDE SEQUENCE [LARGE SCALE GENOMIC DNA]</scope>
    <source>
        <strain evidence="8 9">SgZ-5</strain>
    </source>
</reference>
<evidence type="ECO:0000256" key="1">
    <source>
        <dbReference type="ARBA" id="ARBA00004651"/>
    </source>
</evidence>
<dbReference type="OrthoDB" id="196472at2"/>
<feature type="transmembrane region" description="Helical" evidence="6">
    <location>
        <begin position="21"/>
        <end position="40"/>
    </location>
</feature>
<dbReference type="AlphaFoldDB" id="A0A160JH98"/>
<keyword evidence="3 6" id="KW-0812">Transmembrane</keyword>
<organism evidence="8 9">
    <name type="scientific">Azospirillum humicireducens</name>
    <dbReference type="NCBI Taxonomy" id="1226968"/>
    <lineage>
        <taxon>Bacteria</taxon>
        <taxon>Pseudomonadati</taxon>
        <taxon>Pseudomonadota</taxon>
        <taxon>Alphaproteobacteria</taxon>
        <taxon>Rhodospirillales</taxon>
        <taxon>Azospirillaceae</taxon>
        <taxon>Azospirillum</taxon>
    </lineage>
</organism>
<protein>
    <submittedName>
        <fullName evidence="8">Cytochrome B</fullName>
    </submittedName>
</protein>
<evidence type="ECO:0000313" key="8">
    <source>
        <dbReference type="EMBL" id="ANC92413.1"/>
    </source>
</evidence>
<accession>A0A160JH98</accession>
<dbReference type="PANTHER" id="PTHR30485">
    <property type="entry name" value="NI/FE-HYDROGENASE 1 B-TYPE CYTOCHROME SUBUNIT"/>
    <property type="match status" value="1"/>
</dbReference>
<proteinExistence type="predicted"/>
<dbReference type="InterPro" id="IPR011577">
    <property type="entry name" value="Cyt_b561_bac/Ni-Hgenase"/>
</dbReference>
<dbReference type="GO" id="GO:0022904">
    <property type="term" value="P:respiratory electron transport chain"/>
    <property type="evidence" value="ECO:0007669"/>
    <property type="project" value="InterPro"/>
</dbReference>
<feature type="transmembrane region" description="Helical" evidence="6">
    <location>
        <begin position="208"/>
        <end position="228"/>
    </location>
</feature>
<evidence type="ECO:0000313" key="9">
    <source>
        <dbReference type="Proteomes" id="UP000077405"/>
    </source>
</evidence>
<keyword evidence="4 6" id="KW-1133">Transmembrane helix</keyword>
<evidence type="ECO:0000259" key="7">
    <source>
        <dbReference type="Pfam" id="PF01292"/>
    </source>
</evidence>
<dbReference type="GO" id="GO:0009055">
    <property type="term" value="F:electron transfer activity"/>
    <property type="evidence" value="ECO:0007669"/>
    <property type="project" value="InterPro"/>
</dbReference>
<evidence type="ECO:0000256" key="5">
    <source>
        <dbReference type="ARBA" id="ARBA00023136"/>
    </source>
</evidence>
<dbReference type="InterPro" id="IPR016174">
    <property type="entry name" value="Di-haem_cyt_TM"/>
</dbReference>
<keyword evidence="2" id="KW-1003">Cell membrane</keyword>
<feature type="transmembrane region" description="Helical" evidence="6">
    <location>
        <begin position="159"/>
        <end position="180"/>
    </location>
</feature>
<dbReference type="Gene3D" id="1.20.950.20">
    <property type="entry name" value="Transmembrane di-heme cytochromes, Chain C"/>
    <property type="match status" value="1"/>
</dbReference>
<gene>
    <name evidence="8" type="ORF">A6A40_11150</name>
</gene>
<evidence type="ECO:0000256" key="4">
    <source>
        <dbReference type="ARBA" id="ARBA00022989"/>
    </source>
</evidence>
<evidence type="ECO:0000256" key="2">
    <source>
        <dbReference type="ARBA" id="ARBA00022475"/>
    </source>
</evidence>